<dbReference type="OrthoDB" id="4232400at2759"/>
<evidence type="ECO:0000313" key="1">
    <source>
        <dbReference type="EMBL" id="KAB8074216.1"/>
    </source>
</evidence>
<reference evidence="1 2" key="1">
    <citation type="submission" date="2019-04" db="EMBL/GenBank/DDBJ databases">
        <title>Friends and foes A comparative genomics study of 23 Aspergillus species from section Flavi.</title>
        <authorList>
            <consortium name="DOE Joint Genome Institute"/>
            <person name="Kjaerbolling I."/>
            <person name="Vesth T."/>
            <person name="Frisvad J.C."/>
            <person name="Nybo J.L."/>
            <person name="Theobald S."/>
            <person name="Kildgaard S."/>
            <person name="Isbrandt T."/>
            <person name="Kuo A."/>
            <person name="Sato A."/>
            <person name="Lyhne E.K."/>
            <person name="Kogle M.E."/>
            <person name="Wiebenga A."/>
            <person name="Kun R.S."/>
            <person name="Lubbers R.J."/>
            <person name="Makela M.R."/>
            <person name="Barry K."/>
            <person name="Chovatia M."/>
            <person name="Clum A."/>
            <person name="Daum C."/>
            <person name="Haridas S."/>
            <person name="He G."/>
            <person name="LaButti K."/>
            <person name="Lipzen A."/>
            <person name="Mondo S."/>
            <person name="Riley R."/>
            <person name="Salamov A."/>
            <person name="Simmons B.A."/>
            <person name="Magnuson J.K."/>
            <person name="Henrissat B."/>
            <person name="Mortensen U.H."/>
            <person name="Larsen T.O."/>
            <person name="Devries R.P."/>
            <person name="Grigoriev I.V."/>
            <person name="Machida M."/>
            <person name="Baker S.E."/>
            <person name="Andersen M.R."/>
        </authorList>
    </citation>
    <scope>NUCLEOTIDE SEQUENCE [LARGE SCALE GENOMIC DNA]</scope>
    <source>
        <strain evidence="1 2">CBS 151.66</strain>
    </source>
</reference>
<evidence type="ECO:0008006" key="3">
    <source>
        <dbReference type="Google" id="ProtNLM"/>
    </source>
</evidence>
<gene>
    <name evidence="1" type="ORF">BDV29DRAFT_173959</name>
</gene>
<dbReference type="AlphaFoldDB" id="A0A5N5X0A2"/>
<dbReference type="EMBL" id="ML732213">
    <property type="protein sequence ID" value="KAB8074216.1"/>
    <property type="molecule type" value="Genomic_DNA"/>
</dbReference>
<protein>
    <recommendedName>
        <fullName evidence="3">Extracellular metalloproteinase</fullName>
    </recommendedName>
</protein>
<sequence length="57" mass="6229">MPGSDALQPPLTPAERTIVKGYGGWTNFLISFGLKPWNDADAEEGKRILEGLAREVD</sequence>
<organism evidence="1 2">
    <name type="scientific">Aspergillus leporis</name>
    <dbReference type="NCBI Taxonomy" id="41062"/>
    <lineage>
        <taxon>Eukaryota</taxon>
        <taxon>Fungi</taxon>
        <taxon>Dikarya</taxon>
        <taxon>Ascomycota</taxon>
        <taxon>Pezizomycotina</taxon>
        <taxon>Eurotiomycetes</taxon>
        <taxon>Eurotiomycetidae</taxon>
        <taxon>Eurotiales</taxon>
        <taxon>Aspergillaceae</taxon>
        <taxon>Aspergillus</taxon>
        <taxon>Aspergillus subgen. Circumdati</taxon>
    </lineage>
</organism>
<proteinExistence type="predicted"/>
<dbReference type="Proteomes" id="UP000326565">
    <property type="component" value="Unassembled WGS sequence"/>
</dbReference>
<name>A0A5N5X0A2_9EURO</name>
<evidence type="ECO:0000313" key="2">
    <source>
        <dbReference type="Proteomes" id="UP000326565"/>
    </source>
</evidence>
<accession>A0A5N5X0A2</accession>
<keyword evidence="2" id="KW-1185">Reference proteome</keyword>